<keyword evidence="2" id="KW-0472">Membrane</keyword>
<dbReference type="PROSITE" id="PS50234">
    <property type="entry name" value="VWFA"/>
    <property type="match status" value="1"/>
</dbReference>
<keyword evidence="2" id="KW-0812">Transmembrane</keyword>
<evidence type="ECO:0000313" key="6">
    <source>
        <dbReference type="Proteomes" id="UP000749559"/>
    </source>
</evidence>
<evidence type="ECO:0000256" key="1">
    <source>
        <dbReference type="SAM" id="MobiDB-lite"/>
    </source>
</evidence>
<feature type="transmembrane region" description="Helical" evidence="2">
    <location>
        <begin position="1146"/>
        <end position="1167"/>
    </location>
</feature>
<feature type="signal peptide" evidence="3">
    <location>
        <begin position="1"/>
        <end position="24"/>
    </location>
</feature>
<reference evidence="5" key="1">
    <citation type="submission" date="2022-03" db="EMBL/GenBank/DDBJ databases">
        <authorList>
            <person name="Martin C."/>
        </authorList>
    </citation>
    <scope>NUCLEOTIDE SEQUENCE</scope>
</reference>
<dbReference type="InterPro" id="IPR002035">
    <property type="entry name" value="VWF_A"/>
</dbReference>
<dbReference type="GO" id="GO:0005245">
    <property type="term" value="F:voltage-gated calcium channel activity"/>
    <property type="evidence" value="ECO:0007669"/>
    <property type="project" value="TreeGrafter"/>
</dbReference>
<sequence length="1355" mass="151688">MASQILMFIFVLGTLSQGIHHTKASSKSKTQPYKPSQMGILHFNNPQLLSGANDFLDGDNYFFDHSEDAVDPSLVGGIVLSREATSIASRLRDLSKKELGVPAMQTIFDSMPYEDKPPAASDAIDTLAYSLQKKFNRSLAVLRTNKVTVEYLYRFHVKVPITARSSCCDLDAEVLKSEDKYRFNKVTHKLSCDLISPSAPKGAFNPGRNLTEVFQHNVQLIPSLVWQYFISSMGIHNEFPACKFTSTNLPCGSLQDIRHRDVYLSTVQPQRKNVVILMDHGNSLSHNQLVMSKAVAAHIIESLSENDRVGMIALSGRAHYPRYDNCLSKKLAPLSYEAKLYFNKFIQNLEKQDTSTNHSLGFKAAFNMIRHSRPNTNSTQTSDKYLIAYVSRGLLSPLTEAKAVMTTIAQQQARVDNSVIINTYIVIDEGKPIMYERSFLSAIAAQDFENYNIKRPVEPPAIMKGEMVEVNSTRDLSQSVGKFYEAFDVPTSNQSRFSLPYVDLAKERLVMSITWPCFSEGRLSPKKVIGIMGLDIDMADIVQDITYYNTDMSSYAFLLNTDGIAVMHPAITRPIQTIVQPMHTDIRHFETNRGFIAIREKIINTASGVEVMAIHVNGSDVHPNDSPLHPGVYQAKYSWKRIVGTPLIVVIKDLTSRERMKELADVSASNQSPTDVYHRLDLLPTDGTCLHMKQVATFDSGTLFVSAQGFKKPYDYLSDDETKYMVKGYMAYLKDNTNLITNPGIKDSVKNDAGVLAKINSEWVRQFFNSYENDYIVRRYVATPSGVMRVFPGTLLAKSMDPTKRPWFRRALEFPSKVVFTAPYLDIGGAGYIVTMSHTIYEGKPAALHKKTDRVVAVMGIDFTLGYFYKMLVQQIPQCQYDTMRCFLFEDRGYLIAHPGVMEPNGKGPVEQQHITHKEPLVANDILNHNQFVKKQLCNSYNDRTVQRMYTFNTTAYRVLTNLVHGEHCARYQTTPIPGSNLFVGVINQTCNMMTAFCPCSMVDRLCLNCHSLEQTQCECPCECPLGMDFCTAELLAYNSRNPNCPSYPEEEKLAVAPESVTENLKPCFSTRCSDKFTQMECFGVLDCEWCQMDTDGRTKLKKPFCGSQRVCFGGVLGTPTPYGDEIPVQAFAESQDVVSFKSTPVGPVAGGIMGCFLVLALGVYCYRHHVHRNNHQYVTTVTGADGRMAHLDNEPDELEAPEDLGSGHTNIVLAMFENPATISPYRMNTMYRRPHGGDSSDHGYSTMTPHEDSERASTTCAEPLLISRDRLKPLLHSGTPVKAIPPPPHSNNSRRSRSPTPPQTRLIASPSNYAVIPEDTQTIIPQQTVLPSTVQESAPHHIFANVQVHMVDSH</sequence>
<dbReference type="FunFam" id="3.30.450.20:FF:000024">
    <property type="entry name" value="VWFA and cache domain-containing protein 1"/>
    <property type="match status" value="1"/>
</dbReference>
<dbReference type="PANTHER" id="PTHR10166:SF66">
    <property type="entry name" value="VWFA AND CACHE DOMAIN-CONTAINING PROTEIN CG16868"/>
    <property type="match status" value="1"/>
</dbReference>
<dbReference type="OrthoDB" id="10009339at2759"/>
<dbReference type="EMBL" id="CAIIXF020000001">
    <property type="protein sequence ID" value="CAH1774319.1"/>
    <property type="molecule type" value="Genomic_DNA"/>
</dbReference>
<comment type="caution">
    <text evidence="5">The sequence shown here is derived from an EMBL/GenBank/DDBJ whole genome shotgun (WGS) entry which is preliminary data.</text>
</comment>
<dbReference type="SUPFAM" id="SSF53300">
    <property type="entry name" value="vWA-like"/>
    <property type="match status" value="1"/>
</dbReference>
<dbReference type="Gene3D" id="3.40.50.410">
    <property type="entry name" value="von Willebrand factor, type A domain"/>
    <property type="match status" value="1"/>
</dbReference>
<dbReference type="InterPro" id="IPR029151">
    <property type="entry name" value="Sensor-like_sf"/>
</dbReference>
<name>A0A8S4N0L9_OWEFU</name>
<dbReference type="Proteomes" id="UP000749559">
    <property type="component" value="Unassembled WGS sequence"/>
</dbReference>
<dbReference type="SUPFAM" id="SSF103190">
    <property type="entry name" value="Sensory domain-like"/>
    <property type="match status" value="1"/>
</dbReference>
<dbReference type="InterPro" id="IPR051173">
    <property type="entry name" value="Ca_channel_alpha-2/delta"/>
</dbReference>
<gene>
    <name evidence="5" type="ORF">OFUS_LOCUS1808</name>
</gene>
<accession>A0A8S4N0L9</accession>
<organism evidence="5 6">
    <name type="scientific">Owenia fusiformis</name>
    <name type="common">Polychaete worm</name>
    <dbReference type="NCBI Taxonomy" id="6347"/>
    <lineage>
        <taxon>Eukaryota</taxon>
        <taxon>Metazoa</taxon>
        <taxon>Spiralia</taxon>
        <taxon>Lophotrochozoa</taxon>
        <taxon>Annelida</taxon>
        <taxon>Polychaeta</taxon>
        <taxon>Sedentaria</taxon>
        <taxon>Canalipalpata</taxon>
        <taxon>Sabellida</taxon>
        <taxon>Oweniida</taxon>
        <taxon>Oweniidae</taxon>
        <taxon>Owenia</taxon>
    </lineage>
</organism>
<dbReference type="GO" id="GO:0005891">
    <property type="term" value="C:voltage-gated calcium channel complex"/>
    <property type="evidence" value="ECO:0007669"/>
    <property type="project" value="TreeGrafter"/>
</dbReference>
<feature type="chain" id="PRO_5035883861" description="VWFA domain-containing protein" evidence="3">
    <location>
        <begin position="25"/>
        <end position="1355"/>
    </location>
</feature>
<protein>
    <recommendedName>
        <fullName evidence="4">VWFA domain-containing protein</fullName>
    </recommendedName>
</protein>
<keyword evidence="6" id="KW-1185">Reference proteome</keyword>
<proteinExistence type="predicted"/>
<keyword evidence="3" id="KW-0732">Signal</keyword>
<keyword evidence="2" id="KW-1133">Transmembrane helix</keyword>
<dbReference type="InterPro" id="IPR036465">
    <property type="entry name" value="vWFA_dom_sf"/>
</dbReference>
<evidence type="ECO:0000259" key="4">
    <source>
        <dbReference type="PROSITE" id="PS50234"/>
    </source>
</evidence>
<feature type="region of interest" description="Disordered" evidence="1">
    <location>
        <begin position="1277"/>
        <end position="1308"/>
    </location>
</feature>
<evidence type="ECO:0000256" key="2">
    <source>
        <dbReference type="SAM" id="Phobius"/>
    </source>
</evidence>
<evidence type="ECO:0000313" key="5">
    <source>
        <dbReference type="EMBL" id="CAH1774319.1"/>
    </source>
</evidence>
<dbReference type="PANTHER" id="PTHR10166">
    <property type="entry name" value="VOLTAGE-DEPENDENT CALCIUM CHANNEL SUBUNIT ALPHA-2/DELTA-RELATED"/>
    <property type="match status" value="1"/>
</dbReference>
<feature type="region of interest" description="Disordered" evidence="1">
    <location>
        <begin position="1232"/>
        <end position="1259"/>
    </location>
</feature>
<feature type="domain" description="VWFA" evidence="4">
    <location>
        <begin position="273"/>
        <end position="487"/>
    </location>
</feature>
<evidence type="ECO:0000256" key="3">
    <source>
        <dbReference type="SAM" id="SignalP"/>
    </source>
</evidence>
<dbReference type="Gene3D" id="3.30.450.20">
    <property type="entry name" value="PAS domain"/>
    <property type="match status" value="2"/>
</dbReference>